<keyword evidence="15" id="KW-1185">Reference proteome</keyword>
<evidence type="ECO:0000256" key="5">
    <source>
        <dbReference type="ARBA" id="ARBA00023125"/>
    </source>
</evidence>
<dbReference type="GO" id="GO:0003677">
    <property type="term" value="F:DNA binding"/>
    <property type="evidence" value="ECO:0007669"/>
    <property type="project" value="UniProtKB-KW"/>
</dbReference>
<dbReference type="GO" id="GO:0006281">
    <property type="term" value="P:DNA repair"/>
    <property type="evidence" value="ECO:0007669"/>
    <property type="project" value="TreeGrafter"/>
</dbReference>
<feature type="domain" description="Toprim" evidence="12">
    <location>
        <begin position="6"/>
        <end position="145"/>
    </location>
</feature>
<keyword evidence="5" id="KW-0238">DNA-binding</keyword>
<dbReference type="InterPro" id="IPR013824">
    <property type="entry name" value="Topo_IA_cen_sub1"/>
</dbReference>
<protein>
    <recommendedName>
        <fullName evidence="3">DNA topoisomerase</fullName>
        <ecNumber evidence="3">5.6.2.1</ecNumber>
    </recommendedName>
    <alternativeName>
        <fullName evidence="10">Omega-protein</fullName>
    </alternativeName>
    <alternativeName>
        <fullName evidence="9">Relaxing enzyme</fullName>
    </alternativeName>
    <alternativeName>
        <fullName evidence="7">Swivelase</fullName>
    </alternativeName>
    <alternativeName>
        <fullName evidence="8">Untwisting enzyme</fullName>
    </alternativeName>
</protein>
<dbReference type="InterPro" id="IPR013826">
    <property type="entry name" value="Topo_IA_cen_sub3"/>
</dbReference>
<feature type="domain" description="Topo IA-type catalytic" evidence="13">
    <location>
        <begin position="166"/>
        <end position="680"/>
    </location>
</feature>
<evidence type="ECO:0000256" key="1">
    <source>
        <dbReference type="ARBA" id="ARBA00000213"/>
    </source>
</evidence>
<comment type="similarity">
    <text evidence="2">Belongs to the type IA topoisomerase family.</text>
</comment>
<dbReference type="Gene3D" id="3.40.50.140">
    <property type="match status" value="1"/>
</dbReference>
<reference evidence="14 15" key="1">
    <citation type="submission" date="2017-08" db="EMBL/GenBank/DDBJ databases">
        <title>Reclassification of Bisgaard taxon 37 and 44.</title>
        <authorList>
            <person name="Christensen H."/>
        </authorList>
    </citation>
    <scope>NUCLEOTIDE SEQUENCE [LARGE SCALE GENOMIC DNA]</scope>
    <source>
        <strain evidence="14 15">EEAB3T1</strain>
    </source>
</reference>
<dbReference type="GO" id="GO:0003917">
    <property type="term" value="F:DNA topoisomerase type I (single strand cut, ATP-independent) activity"/>
    <property type="evidence" value="ECO:0007669"/>
    <property type="project" value="UniProtKB-EC"/>
</dbReference>
<dbReference type="EC" id="5.6.2.1" evidence="3"/>
<evidence type="ECO:0000256" key="8">
    <source>
        <dbReference type="ARBA" id="ARBA00031985"/>
    </source>
</evidence>
<organism evidence="14 15">
    <name type="scientific">Psittacicella gerlachiana</name>
    <dbReference type="NCBI Taxonomy" id="2028574"/>
    <lineage>
        <taxon>Bacteria</taxon>
        <taxon>Pseudomonadati</taxon>
        <taxon>Pseudomonadota</taxon>
        <taxon>Gammaproteobacteria</taxon>
        <taxon>Pasteurellales</taxon>
        <taxon>Psittacicellaceae</taxon>
        <taxon>Psittacicella</taxon>
    </lineage>
</organism>
<dbReference type="InterPro" id="IPR023405">
    <property type="entry name" value="Topo_IA_core_domain"/>
</dbReference>
<dbReference type="SMART" id="SM00493">
    <property type="entry name" value="TOPRIM"/>
    <property type="match status" value="1"/>
</dbReference>
<dbReference type="GO" id="GO:0006265">
    <property type="term" value="P:DNA topological change"/>
    <property type="evidence" value="ECO:0007669"/>
    <property type="project" value="InterPro"/>
</dbReference>
<dbReference type="CDD" id="cd03362">
    <property type="entry name" value="TOPRIM_TopoIA_TopoIII"/>
    <property type="match status" value="1"/>
</dbReference>
<dbReference type="RefSeq" id="WP_119535264.1">
    <property type="nucleotide sequence ID" value="NZ_NRJF01000253.1"/>
</dbReference>
<dbReference type="NCBIfam" id="NF005829">
    <property type="entry name" value="PRK07726.1"/>
    <property type="match status" value="1"/>
</dbReference>
<dbReference type="SUPFAM" id="SSF56712">
    <property type="entry name" value="Prokaryotic type I DNA topoisomerase"/>
    <property type="match status" value="1"/>
</dbReference>
<dbReference type="Gene3D" id="1.10.290.10">
    <property type="entry name" value="Topoisomerase I, domain 4"/>
    <property type="match status" value="1"/>
</dbReference>
<dbReference type="EMBL" id="NRJF01000253">
    <property type="protein sequence ID" value="RIY31975.1"/>
    <property type="molecule type" value="Genomic_DNA"/>
</dbReference>
<dbReference type="InterPro" id="IPR013497">
    <property type="entry name" value="Topo_IA_cen"/>
</dbReference>
<dbReference type="InterPro" id="IPR023406">
    <property type="entry name" value="Topo_IA_AS"/>
</dbReference>
<dbReference type="PRINTS" id="PR00417">
    <property type="entry name" value="PRTPISMRASEI"/>
</dbReference>
<dbReference type="PROSITE" id="PS52039">
    <property type="entry name" value="TOPO_IA_2"/>
    <property type="match status" value="1"/>
</dbReference>
<dbReference type="Pfam" id="PF01751">
    <property type="entry name" value="Toprim"/>
    <property type="match status" value="1"/>
</dbReference>
<comment type="caution">
    <text evidence="14">The sequence shown here is derived from an EMBL/GenBank/DDBJ whole genome shotgun (WGS) entry which is preliminary data.</text>
</comment>
<sequence length="719" mass="82129">MIFNAKTLIIAEKPSVAREIANFLSQKLKLKPQKSLTHTNLGNNLVVTHCVGHLLSQAMPEKYDTKYASWRLEDLPIFPQQWKLEVTSSTKGQFQAVANFLKDKSFQYIIHAGDPDREGQLLVDELFVHLKIDPYQDQRIIRLLVSDLTPNGLNKAFSGLLANRELYGISQSAFARAHADWLLGMNLSRAATIYAQKQSFQGVIRIGRVMTPVMQLIWQRQEEIENFVPQAYFNLYAQVKSAIGNNYQVAYHGVPSDSPYFIVKLDLLRTLEAQKPQNYPNEQKATLEQLANDDFLYRLVDANGHLINQKFIETFPATLAQNPFGTVTKAQEKIKEQRPPLGFSLHDLQTLMYNSFGISLEQTLQAVQSLYEKKFVTYPRTDSNYYNETDFNDRHTIIQHLLEQAQELNLNRQDKHFSLNPEQKSAIWQSKKVTNHSALAPTTQAYNFNGNYAENMAYRLIAQRYLMQFMPHAKYADSFLQLEFEAFNRPWAFTAKSSSLISPGWKIFSLSTKERNKLENKQNTTENNNSLSSLVANQHVSNITVGDPVEINDMAFENKETTPPSYFNEASLLSAMTNIARYVSSPQVKSILNETDGLGTEATRASIIKKLFDSNYCYKENNKDIKVTSIGKAILQALPTDLTKPDTTALWELGLKNIAENQDNYQNFMQSIERWIAQLLQQMQGESQKFASLANLSNKRETKGNKNGIRRYQKRKTST</sequence>
<dbReference type="InterPro" id="IPR000380">
    <property type="entry name" value="Topo_IA"/>
</dbReference>
<evidence type="ECO:0000256" key="10">
    <source>
        <dbReference type="ARBA" id="ARBA00032877"/>
    </source>
</evidence>
<name>A0A3A1Y326_9GAMM</name>
<evidence type="ECO:0000259" key="13">
    <source>
        <dbReference type="PROSITE" id="PS52039"/>
    </source>
</evidence>
<evidence type="ECO:0000256" key="3">
    <source>
        <dbReference type="ARBA" id="ARBA00012891"/>
    </source>
</evidence>
<accession>A0A3A1Y326</accession>
<dbReference type="PROSITE" id="PS00396">
    <property type="entry name" value="TOPO_IA_1"/>
    <property type="match status" value="1"/>
</dbReference>
<dbReference type="SMART" id="SM00436">
    <property type="entry name" value="TOP1Bc"/>
    <property type="match status" value="1"/>
</dbReference>
<evidence type="ECO:0000256" key="9">
    <source>
        <dbReference type="ARBA" id="ARBA00032235"/>
    </source>
</evidence>
<dbReference type="Gene3D" id="1.10.460.10">
    <property type="entry name" value="Topoisomerase I, domain 2"/>
    <property type="match status" value="1"/>
</dbReference>
<evidence type="ECO:0000313" key="15">
    <source>
        <dbReference type="Proteomes" id="UP000265964"/>
    </source>
</evidence>
<dbReference type="InterPro" id="IPR013825">
    <property type="entry name" value="Topo_IA_cen_sub2"/>
</dbReference>
<dbReference type="InterPro" id="IPR003602">
    <property type="entry name" value="Topo_IA_DNA-bd_dom"/>
</dbReference>
<evidence type="ECO:0000256" key="4">
    <source>
        <dbReference type="ARBA" id="ARBA00023029"/>
    </source>
</evidence>
<proteinExistence type="inferred from homology"/>
<dbReference type="InterPro" id="IPR034144">
    <property type="entry name" value="TOPRIM_TopoIII"/>
</dbReference>
<evidence type="ECO:0000256" key="7">
    <source>
        <dbReference type="ARBA" id="ARBA00030003"/>
    </source>
</evidence>
<dbReference type="PANTHER" id="PTHR11390:SF21">
    <property type="entry name" value="DNA TOPOISOMERASE 3-ALPHA"/>
    <property type="match status" value="1"/>
</dbReference>
<dbReference type="AlphaFoldDB" id="A0A3A1Y326"/>
<dbReference type="SMART" id="SM00437">
    <property type="entry name" value="TOP1Ac"/>
    <property type="match status" value="1"/>
</dbReference>
<evidence type="ECO:0000256" key="11">
    <source>
        <dbReference type="SAM" id="MobiDB-lite"/>
    </source>
</evidence>
<comment type="catalytic activity">
    <reaction evidence="1">
        <text>ATP-independent breakage of single-stranded DNA, followed by passage and rejoining.</text>
        <dbReference type="EC" id="5.6.2.1"/>
    </reaction>
</comment>
<keyword evidence="4" id="KW-0799">Topoisomerase</keyword>
<dbReference type="OrthoDB" id="9803554at2"/>
<feature type="compositionally biased region" description="Basic residues" evidence="11">
    <location>
        <begin position="708"/>
        <end position="719"/>
    </location>
</feature>
<dbReference type="InterPro" id="IPR006171">
    <property type="entry name" value="TOPRIM_dom"/>
</dbReference>
<dbReference type="PROSITE" id="PS50880">
    <property type="entry name" value="TOPRIM"/>
    <property type="match status" value="1"/>
</dbReference>
<evidence type="ECO:0000256" key="2">
    <source>
        <dbReference type="ARBA" id="ARBA00009446"/>
    </source>
</evidence>
<evidence type="ECO:0000313" key="14">
    <source>
        <dbReference type="EMBL" id="RIY31975.1"/>
    </source>
</evidence>
<dbReference type="GO" id="GO:0006310">
    <property type="term" value="P:DNA recombination"/>
    <property type="evidence" value="ECO:0007669"/>
    <property type="project" value="TreeGrafter"/>
</dbReference>
<keyword evidence="6" id="KW-0413">Isomerase</keyword>
<dbReference type="InterPro" id="IPR003601">
    <property type="entry name" value="Topo_IA_2"/>
</dbReference>
<evidence type="ECO:0000256" key="6">
    <source>
        <dbReference type="ARBA" id="ARBA00023235"/>
    </source>
</evidence>
<gene>
    <name evidence="14" type="ORF">CKF59_07245</name>
</gene>
<dbReference type="Proteomes" id="UP000265964">
    <property type="component" value="Unassembled WGS sequence"/>
</dbReference>
<evidence type="ECO:0000259" key="12">
    <source>
        <dbReference type="PROSITE" id="PS50880"/>
    </source>
</evidence>
<dbReference type="Pfam" id="PF01131">
    <property type="entry name" value="Topoisom_bac"/>
    <property type="match status" value="1"/>
</dbReference>
<dbReference type="GO" id="GO:0043597">
    <property type="term" value="C:cytoplasmic replication fork"/>
    <property type="evidence" value="ECO:0007669"/>
    <property type="project" value="TreeGrafter"/>
</dbReference>
<feature type="region of interest" description="Disordered" evidence="11">
    <location>
        <begin position="700"/>
        <end position="719"/>
    </location>
</feature>
<dbReference type="Gene3D" id="2.70.20.10">
    <property type="entry name" value="Topoisomerase I, domain 3"/>
    <property type="match status" value="1"/>
</dbReference>
<dbReference type="PANTHER" id="PTHR11390">
    <property type="entry name" value="PROKARYOTIC DNA TOPOISOMERASE"/>
    <property type="match status" value="1"/>
</dbReference>